<accession>A0A1I1NG46</accession>
<dbReference type="InterPro" id="IPR023149">
    <property type="entry name" value="Trans_acon_MeTrfase_C"/>
</dbReference>
<dbReference type="PANTHER" id="PTHR43861:SF1">
    <property type="entry name" value="TRANS-ACONITATE 2-METHYLTRANSFERASE"/>
    <property type="match status" value="1"/>
</dbReference>
<organism evidence="4 5">
    <name type="scientific">Tropicimonas isoalkanivorans</name>
    <dbReference type="NCBI Taxonomy" id="441112"/>
    <lineage>
        <taxon>Bacteria</taxon>
        <taxon>Pseudomonadati</taxon>
        <taxon>Pseudomonadota</taxon>
        <taxon>Alphaproteobacteria</taxon>
        <taxon>Rhodobacterales</taxon>
        <taxon>Roseobacteraceae</taxon>
        <taxon>Tropicimonas</taxon>
    </lineage>
</organism>
<dbReference type="Gene3D" id="3.40.50.150">
    <property type="entry name" value="Vaccinia Virus protein VP39"/>
    <property type="match status" value="1"/>
</dbReference>
<dbReference type="GO" id="GO:0030798">
    <property type="term" value="F:trans-aconitate 2-methyltransferase activity"/>
    <property type="evidence" value="ECO:0007669"/>
    <property type="project" value="InterPro"/>
</dbReference>
<name>A0A1I1NG46_9RHOB</name>
<dbReference type="RefSeq" id="WP_245758893.1">
    <property type="nucleotide sequence ID" value="NZ_FOLG01000012.1"/>
</dbReference>
<dbReference type="Gene3D" id="1.10.150.290">
    <property type="entry name" value="S-adenosyl-L-methionine-dependent methyltransferases"/>
    <property type="match status" value="1"/>
</dbReference>
<dbReference type="PANTHER" id="PTHR43861">
    <property type="entry name" value="TRANS-ACONITATE 2-METHYLTRANSFERASE-RELATED"/>
    <property type="match status" value="1"/>
</dbReference>
<dbReference type="AlphaFoldDB" id="A0A1I1NG46"/>
<dbReference type="CDD" id="cd02440">
    <property type="entry name" value="AdoMet_MTases"/>
    <property type="match status" value="1"/>
</dbReference>
<feature type="domain" description="Methyltransferase" evidence="3">
    <location>
        <begin position="40"/>
        <end position="129"/>
    </location>
</feature>
<dbReference type="InterPro" id="IPR041698">
    <property type="entry name" value="Methyltransf_25"/>
</dbReference>
<evidence type="ECO:0000256" key="2">
    <source>
        <dbReference type="ARBA" id="ARBA00022679"/>
    </source>
</evidence>
<dbReference type="GO" id="GO:0032259">
    <property type="term" value="P:methylation"/>
    <property type="evidence" value="ECO:0007669"/>
    <property type="project" value="UniProtKB-KW"/>
</dbReference>
<reference evidence="4 5" key="1">
    <citation type="submission" date="2016-10" db="EMBL/GenBank/DDBJ databases">
        <authorList>
            <person name="de Groot N.N."/>
        </authorList>
    </citation>
    <scope>NUCLEOTIDE SEQUENCE [LARGE SCALE GENOMIC DNA]</scope>
    <source>
        <strain evidence="4 5">DSM 19548</strain>
    </source>
</reference>
<dbReference type="EMBL" id="FOLG01000012">
    <property type="protein sequence ID" value="SFC96599.1"/>
    <property type="molecule type" value="Genomic_DNA"/>
</dbReference>
<evidence type="ECO:0000313" key="5">
    <source>
        <dbReference type="Proteomes" id="UP000198728"/>
    </source>
</evidence>
<dbReference type="STRING" id="441112.SAMN04488094_11258"/>
<protein>
    <submittedName>
        <fullName evidence="4">Trans-aconitate 2-methyltransferase</fullName>
    </submittedName>
</protein>
<keyword evidence="5" id="KW-1185">Reference proteome</keyword>
<evidence type="ECO:0000313" key="4">
    <source>
        <dbReference type="EMBL" id="SFC96599.1"/>
    </source>
</evidence>
<evidence type="ECO:0000259" key="3">
    <source>
        <dbReference type="Pfam" id="PF13649"/>
    </source>
</evidence>
<keyword evidence="2 4" id="KW-0808">Transferase</keyword>
<dbReference type="InterPro" id="IPR029063">
    <property type="entry name" value="SAM-dependent_MTases_sf"/>
</dbReference>
<dbReference type="SUPFAM" id="SSF53335">
    <property type="entry name" value="S-adenosyl-L-methionine-dependent methyltransferases"/>
    <property type="match status" value="1"/>
</dbReference>
<keyword evidence="1 4" id="KW-0489">Methyltransferase</keyword>
<proteinExistence type="predicted"/>
<gene>
    <name evidence="4" type="ORF">SAMN04488094_11258</name>
</gene>
<evidence type="ECO:0000256" key="1">
    <source>
        <dbReference type="ARBA" id="ARBA00022603"/>
    </source>
</evidence>
<sequence>MTDLAGKDWDPGIYQRFRGLRMRPALDLLNAVPELPDGPIVDLGCGTGPMGAVLSARFPGRSLIGVDTSSNMLAEARATDSYDDLIEADIETWAADAPPALIFANASLQWLPEHAVLLPRLATMLVPGGTLAVQMPRQQKEPSHALLRRFSAEMFPDRFDWQDYRPPVATPESYVDMLEPLGQVTAWETIYHQRLGPSADGHPVRAFTQSTAARPILDRLSETEAADFLAAYDSALTWAYPAKANGEVPFPFRRFFLTLTVPT</sequence>
<dbReference type="Pfam" id="PF13649">
    <property type="entry name" value="Methyltransf_25"/>
    <property type="match status" value="1"/>
</dbReference>
<dbReference type="Proteomes" id="UP000198728">
    <property type="component" value="Unassembled WGS sequence"/>
</dbReference>